<keyword evidence="2" id="KW-1185">Reference proteome</keyword>
<accession>A0A066ZLF4</accession>
<protein>
    <recommendedName>
        <fullName evidence="3">DNA methylase N-4/N-6 domain-containing protein</fullName>
    </recommendedName>
</protein>
<evidence type="ECO:0000313" key="2">
    <source>
        <dbReference type="Proteomes" id="UP000027341"/>
    </source>
</evidence>
<dbReference type="SUPFAM" id="SSF53335">
    <property type="entry name" value="S-adenosyl-L-methionine-dependent methyltransferases"/>
    <property type="match status" value="1"/>
</dbReference>
<proteinExistence type="predicted"/>
<dbReference type="AlphaFoldDB" id="A0A066ZLF4"/>
<sequence length="292" mass="33206">MQSIVSYPDRGHWGDSKYRGNHSGHLMVDLINQFKPGLVCDANEGSGTNRDVCSEMGVDYVGLDLMNGQDFTKDYILDFLPRQADLVWTHPPYADMIRYSGAVWGDSPVEGDTSLCSIDEFVTKSQIMLMNQREATRNGGHYVTLIGDLRRKGSYYSFQADFQKMMPKNELAGIVIKAQHNTLSGRNSYSGNFIPIAHEYLLIWKKKEQSFYQIAWTKALELKHEIASTWRNAIRMAMMKLGGQASLTDIYTEIEQIAGNLIAANQHWKARIRNILQKHYENVERGVWTVAA</sequence>
<evidence type="ECO:0008006" key="3">
    <source>
        <dbReference type="Google" id="ProtNLM"/>
    </source>
</evidence>
<dbReference type="Proteomes" id="UP000027341">
    <property type="component" value="Unassembled WGS sequence"/>
</dbReference>
<dbReference type="EMBL" id="JMIU01000002">
    <property type="protein sequence ID" value="KDN94638.1"/>
    <property type="molecule type" value="Genomic_DNA"/>
</dbReference>
<comment type="caution">
    <text evidence="1">The sequence shown here is derived from an EMBL/GenBank/DDBJ whole genome shotgun (WGS) entry which is preliminary data.</text>
</comment>
<gene>
    <name evidence="1" type="ORF">EI16_12110</name>
</gene>
<dbReference type="Gene3D" id="3.40.50.150">
    <property type="entry name" value="Vaccinia Virus protein VP39"/>
    <property type="match status" value="1"/>
</dbReference>
<dbReference type="InterPro" id="IPR029063">
    <property type="entry name" value="SAM-dependent_MTases_sf"/>
</dbReference>
<evidence type="ECO:0000313" key="1">
    <source>
        <dbReference type="EMBL" id="KDN94638.1"/>
    </source>
</evidence>
<name>A0A066ZLF4_HYDMR</name>
<dbReference type="RefSeq" id="WP_029913669.1">
    <property type="nucleotide sequence ID" value="NZ_JMIU01000002.1"/>
</dbReference>
<organism evidence="1 2">
    <name type="scientific">Hydrogenovibrio marinus</name>
    <dbReference type="NCBI Taxonomy" id="28885"/>
    <lineage>
        <taxon>Bacteria</taxon>
        <taxon>Pseudomonadati</taxon>
        <taxon>Pseudomonadota</taxon>
        <taxon>Gammaproteobacteria</taxon>
        <taxon>Thiotrichales</taxon>
        <taxon>Piscirickettsiaceae</taxon>
        <taxon>Hydrogenovibrio</taxon>
    </lineage>
</organism>
<reference evidence="1 2" key="1">
    <citation type="submission" date="2014-04" db="EMBL/GenBank/DDBJ databases">
        <title>Draft genome sequence of Hydrogenovibrio marinus MH-110, a model organism for aerobic H2 metabolism.</title>
        <authorList>
            <person name="Cha H.J."/>
            <person name="Jo B.H."/>
            <person name="Hwang B.H."/>
        </authorList>
    </citation>
    <scope>NUCLEOTIDE SEQUENCE [LARGE SCALE GENOMIC DNA]</scope>
    <source>
        <strain evidence="1 2">MH-110</strain>
    </source>
</reference>
<dbReference type="STRING" id="28885.EI16_12110"/>